<keyword evidence="2" id="KW-1185">Reference proteome</keyword>
<evidence type="ECO:0000313" key="2">
    <source>
        <dbReference type="Proteomes" id="UP000504638"/>
    </source>
</evidence>
<proteinExistence type="predicted"/>
<reference evidence="3" key="3">
    <citation type="submission" date="2025-04" db="UniProtKB">
        <authorList>
            <consortium name="RefSeq"/>
        </authorList>
    </citation>
    <scope>IDENTIFICATION</scope>
    <source>
        <strain evidence="3">CBS 781.70</strain>
    </source>
</reference>
<protein>
    <submittedName>
        <fullName evidence="1 3">Uncharacterized protein</fullName>
    </submittedName>
</protein>
<dbReference type="Proteomes" id="UP000504638">
    <property type="component" value="Unplaced"/>
</dbReference>
<name>A0A6G1G9K4_9PEZI</name>
<reference evidence="1 3" key="1">
    <citation type="submission" date="2020-01" db="EMBL/GenBank/DDBJ databases">
        <authorList>
            <consortium name="DOE Joint Genome Institute"/>
            <person name="Haridas S."/>
            <person name="Albert R."/>
            <person name="Binder M."/>
            <person name="Bloem J."/>
            <person name="Labutti K."/>
            <person name="Salamov A."/>
            <person name="Andreopoulos B."/>
            <person name="Baker S.E."/>
            <person name="Barry K."/>
            <person name="Bills G."/>
            <person name="Bluhm B.H."/>
            <person name="Cannon C."/>
            <person name="Castanera R."/>
            <person name="Culley D.E."/>
            <person name="Daum C."/>
            <person name="Ezra D."/>
            <person name="Gonzalez J.B."/>
            <person name="Henrissat B."/>
            <person name="Kuo A."/>
            <person name="Liang C."/>
            <person name="Lipzen A."/>
            <person name="Lutzoni F."/>
            <person name="Magnuson J."/>
            <person name="Mondo S."/>
            <person name="Nolan M."/>
            <person name="Ohm R."/>
            <person name="Pangilinan J."/>
            <person name="Park H.-J."/>
            <person name="Ramirez L."/>
            <person name="Alfaro M."/>
            <person name="Sun H."/>
            <person name="Tritt A."/>
            <person name="Yoshinaga Y."/>
            <person name="Zwiers L.-H."/>
            <person name="Turgeon B.G."/>
            <person name="Goodwin S.B."/>
            <person name="Spatafora J.W."/>
            <person name="Crous P.W."/>
            <person name="Grigoriev I.V."/>
        </authorList>
    </citation>
    <scope>NUCLEOTIDE SEQUENCE</scope>
    <source>
        <strain evidence="1 3">CBS 781.70</strain>
    </source>
</reference>
<dbReference type="RefSeq" id="XP_033536303.1">
    <property type="nucleotide sequence ID" value="XM_033674941.1"/>
</dbReference>
<dbReference type="GeneID" id="54415511"/>
<evidence type="ECO:0000313" key="1">
    <source>
        <dbReference type="EMBL" id="KAF1814672.1"/>
    </source>
</evidence>
<gene>
    <name evidence="1 3" type="ORF">P152DRAFT_282958</name>
</gene>
<sequence length="168" mass="17544">MLRRPVGVHIRIIAGACSNYLQYGLSAMALVNMGKCPSPPQPFHSQESASTAAAALVCHAESSASHLAGYSLGGGGGGGGGVANIVWQECITSSPCILGWQIICGRGGSGEHHRNITGYGSQVRTGTHSRFIILFKNARNPVSLTYSRPPVSLNCFPSPNSIPRTSPL</sequence>
<organism evidence="1">
    <name type="scientific">Eremomyces bilateralis CBS 781.70</name>
    <dbReference type="NCBI Taxonomy" id="1392243"/>
    <lineage>
        <taxon>Eukaryota</taxon>
        <taxon>Fungi</taxon>
        <taxon>Dikarya</taxon>
        <taxon>Ascomycota</taxon>
        <taxon>Pezizomycotina</taxon>
        <taxon>Dothideomycetes</taxon>
        <taxon>Dothideomycetes incertae sedis</taxon>
        <taxon>Eremomycetales</taxon>
        <taxon>Eremomycetaceae</taxon>
        <taxon>Eremomyces</taxon>
    </lineage>
</organism>
<evidence type="ECO:0000313" key="3">
    <source>
        <dbReference type="RefSeq" id="XP_033536303.1"/>
    </source>
</evidence>
<reference evidence="3" key="2">
    <citation type="submission" date="2020-04" db="EMBL/GenBank/DDBJ databases">
        <authorList>
            <consortium name="NCBI Genome Project"/>
        </authorList>
    </citation>
    <scope>NUCLEOTIDE SEQUENCE</scope>
    <source>
        <strain evidence="3">CBS 781.70</strain>
    </source>
</reference>
<dbReference type="EMBL" id="ML975153">
    <property type="protein sequence ID" value="KAF1814672.1"/>
    <property type="molecule type" value="Genomic_DNA"/>
</dbReference>
<accession>A0A6G1G9K4</accession>
<dbReference type="AlphaFoldDB" id="A0A6G1G9K4"/>